<gene>
    <name evidence="2" type="ORF">SHTP_2443</name>
</gene>
<dbReference type="SUPFAM" id="SSF56601">
    <property type="entry name" value="beta-lactamase/transpeptidase-like"/>
    <property type="match status" value="1"/>
</dbReference>
<dbReference type="EMBL" id="AP017624">
    <property type="protein sequence ID" value="BAV41561.1"/>
    <property type="molecule type" value="Genomic_DNA"/>
</dbReference>
<dbReference type="InterPro" id="IPR001466">
    <property type="entry name" value="Beta-lactam-related"/>
</dbReference>
<evidence type="ECO:0000259" key="1">
    <source>
        <dbReference type="Pfam" id="PF00144"/>
    </source>
</evidence>
<name>A0A1B4Y3C2_MYCUL</name>
<dbReference type="PANTHER" id="PTHR46825">
    <property type="entry name" value="D-ALANYL-D-ALANINE-CARBOXYPEPTIDASE/ENDOPEPTIDASE AMPH"/>
    <property type="match status" value="1"/>
</dbReference>
<keyword evidence="2" id="KW-0449">Lipoprotein</keyword>
<reference evidence="2 3" key="1">
    <citation type="submission" date="2016-08" db="EMBL/GenBank/DDBJ databases">
        <title>Complete genome sequence of Mycobacterium shinshuense, a subspecies of M. ulcerans.</title>
        <authorList>
            <person name="Yoshida M."/>
            <person name="Ogura Y."/>
            <person name="Hayashi T."/>
            <person name="Hoshino Y."/>
        </authorList>
    </citation>
    <scope>NUCLEOTIDE SEQUENCE [LARGE SCALE GENOMIC DNA]</scope>
    <source>
        <strain evidence="3">ATCC 33728</strain>
    </source>
</reference>
<dbReference type="InterPro" id="IPR050491">
    <property type="entry name" value="AmpC-like"/>
</dbReference>
<organism evidence="2 3">
    <name type="scientific">Mycobacterium ulcerans subsp. shinshuense</name>
    <dbReference type="NCBI Taxonomy" id="1124626"/>
    <lineage>
        <taxon>Bacteria</taxon>
        <taxon>Bacillati</taxon>
        <taxon>Actinomycetota</taxon>
        <taxon>Actinomycetes</taxon>
        <taxon>Mycobacteriales</taxon>
        <taxon>Mycobacteriaceae</taxon>
        <taxon>Mycobacterium</taxon>
        <taxon>Mycobacterium ulcerans group</taxon>
    </lineage>
</organism>
<sequence>MCDSLIRWTVRSDEVYGQHAGVCESLCGEGDSTTVIARDEAEAQASSAPDQVGLVRWNPVSSTHRRGWRSKWVPLLVIAVMLGACGGPPPAVTPPPTTDNSDLKTRSQRVLDGAVNPDEPGCSAAVGVEGVVMWTGVLGIADLATNKKVTKDTVFDIGSVSKQFTATAVLLLVNEGRLTLDDPLAHYVPDLPDWSSAVTVAQLMHHTSGIPDYTGLLEAQGYQMSDRTTQVQALAAIQGAPELEFKPGTRFEYSNSNYLLLAEIVRLVSGKSLPDFLSIEIFRPLDLAMVVDPISADPDEAVSYGEGDTGNPPQFPVLHSGWEQVGDGAIQTTPSQLVLWADNYRTGKVGGQKLLDEQLAGSVETEPGGGDRYGAGIFSRANGTLDHDGSWAGFVTEFRISSDRRTSVAVSCNTEGQDPESLADAIGRLWM</sequence>
<dbReference type="Proteomes" id="UP000218067">
    <property type="component" value="Chromosome"/>
</dbReference>
<proteinExistence type="predicted"/>
<dbReference type="Gene3D" id="3.40.710.10">
    <property type="entry name" value="DD-peptidase/beta-lactamase superfamily"/>
    <property type="match status" value="1"/>
</dbReference>
<accession>A0A1B4Y3C2</accession>
<protein>
    <submittedName>
        <fullName evidence="2">Lipoprotein</fullName>
    </submittedName>
</protein>
<dbReference type="InterPro" id="IPR012338">
    <property type="entry name" value="Beta-lactam/transpept-like"/>
</dbReference>
<evidence type="ECO:0000313" key="2">
    <source>
        <dbReference type="EMBL" id="BAV41561.1"/>
    </source>
</evidence>
<dbReference type="PANTHER" id="PTHR46825:SF9">
    <property type="entry name" value="BETA-LACTAMASE-RELATED DOMAIN-CONTAINING PROTEIN"/>
    <property type="match status" value="1"/>
</dbReference>
<dbReference type="AlphaFoldDB" id="A0A1B4Y3C2"/>
<feature type="domain" description="Beta-lactamase-related" evidence="1">
    <location>
        <begin position="119"/>
        <end position="424"/>
    </location>
</feature>
<evidence type="ECO:0000313" key="3">
    <source>
        <dbReference type="Proteomes" id="UP000218067"/>
    </source>
</evidence>
<dbReference type="Pfam" id="PF00144">
    <property type="entry name" value="Beta-lactamase"/>
    <property type="match status" value="1"/>
</dbReference>